<gene>
    <name evidence="2" type="ORF">PVAP13_2KG348081</name>
</gene>
<proteinExistence type="predicted"/>
<dbReference type="AlphaFoldDB" id="A0A8T0W7V0"/>
<comment type="caution">
    <text evidence="2">The sequence shown here is derived from an EMBL/GenBank/DDBJ whole genome shotgun (WGS) entry which is preliminary data.</text>
</comment>
<dbReference type="Proteomes" id="UP000823388">
    <property type="component" value="Chromosome 2K"/>
</dbReference>
<feature type="region of interest" description="Disordered" evidence="1">
    <location>
        <begin position="25"/>
        <end position="74"/>
    </location>
</feature>
<feature type="compositionally biased region" description="Basic and acidic residues" evidence="1">
    <location>
        <begin position="46"/>
        <end position="57"/>
    </location>
</feature>
<accession>A0A8T0W7V0</accession>
<evidence type="ECO:0000256" key="1">
    <source>
        <dbReference type="SAM" id="MobiDB-lite"/>
    </source>
</evidence>
<evidence type="ECO:0000313" key="2">
    <source>
        <dbReference type="EMBL" id="KAG2643740.1"/>
    </source>
</evidence>
<dbReference type="EMBL" id="CM029039">
    <property type="protein sequence ID" value="KAG2643740.1"/>
    <property type="molecule type" value="Genomic_DNA"/>
</dbReference>
<keyword evidence="3" id="KW-1185">Reference proteome</keyword>
<reference evidence="2" key="1">
    <citation type="submission" date="2020-05" db="EMBL/GenBank/DDBJ databases">
        <title>WGS assembly of Panicum virgatum.</title>
        <authorList>
            <person name="Lovell J.T."/>
            <person name="Jenkins J."/>
            <person name="Shu S."/>
            <person name="Juenger T.E."/>
            <person name="Schmutz J."/>
        </authorList>
    </citation>
    <scope>NUCLEOTIDE SEQUENCE</scope>
    <source>
        <strain evidence="2">AP13</strain>
    </source>
</reference>
<sequence length="74" mass="8287">MAAAACLGPQKNRVDRPVTPAELAPVAMLEEQKETPTRRTSKRRANSLDEHSLDRAQRLTAMRNLDVPKGPHTW</sequence>
<evidence type="ECO:0000313" key="3">
    <source>
        <dbReference type="Proteomes" id="UP000823388"/>
    </source>
</evidence>
<organism evidence="2 3">
    <name type="scientific">Panicum virgatum</name>
    <name type="common">Blackwell switchgrass</name>
    <dbReference type="NCBI Taxonomy" id="38727"/>
    <lineage>
        <taxon>Eukaryota</taxon>
        <taxon>Viridiplantae</taxon>
        <taxon>Streptophyta</taxon>
        <taxon>Embryophyta</taxon>
        <taxon>Tracheophyta</taxon>
        <taxon>Spermatophyta</taxon>
        <taxon>Magnoliopsida</taxon>
        <taxon>Liliopsida</taxon>
        <taxon>Poales</taxon>
        <taxon>Poaceae</taxon>
        <taxon>PACMAD clade</taxon>
        <taxon>Panicoideae</taxon>
        <taxon>Panicodae</taxon>
        <taxon>Paniceae</taxon>
        <taxon>Panicinae</taxon>
        <taxon>Panicum</taxon>
        <taxon>Panicum sect. Hiantes</taxon>
    </lineage>
</organism>
<name>A0A8T0W7V0_PANVG</name>
<protein>
    <submittedName>
        <fullName evidence="2">Uncharacterized protein</fullName>
    </submittedName>
</protein>